<evidence type="ECO:0000256" key="1">
    <source>
        <dbReference type="ARBA" id="ARBA00004071"/>
    </source>
</evidence>
<dbReference type="InterPro" id="IPR017853">
    <property type="entry name" value="GH"/>
</dbReference>
<keyword evidence="10" id="KW-1185">Reference proteome</keyword>
<dbReference type="AlphaFoldDB" id="A0A926DUU9"/>
<dbReference type="InterPro" id="IPR000933">
    <property type="entry name" value="Glyco_hydro_29"/>
</dbReference>
<gene>
    <name evidence="9" type="ORF">H8730_11230</name>
</gene>
<dbReference type="GO" id="GO:0006004">
    <property type="term" value="P:fucose metabolic process"/>
    <property type="evidence" value="ECO:0007669"/>
    <property type="project" value="InterPro"/>
</dbReference>
<dbReference type="Pfam" id="PF01120">
    <property type="entry name" value="Alpha_L_fucos"/>
    <property type="match status" value="1"/>
</dbReference>
<protein>
    <recommendedName>
        <fullName evidence="3">alpha-L-fucosidase</fullName>
        <ecNumber evidence="3">3.2.1.51</ecNumber>
    </recommendedName>
</protein>
<dbReference type="PANTHER" id="PTHR10030:SF37">
    <property type="entry name" value="ALPHA-L-FUCOSIDASE-RELATED"/>
    <property type="match status" value="1"/>
</dbReference>
<comment type="function">
    <text evidence="1">Alpha-L-fucosidase is responsible for hydrolyzing the alpha-1,6-linked fucose joined to the reducing-end N-acetylglucosamine of the carbohydrate moieties of glycoproteins.</text>
</comment>
<evidence type="ECO:0000313" key="9">
    <source>
        <dbReference type="EMBL" id="MBC8544119.1"/>
    </source>
</evidence>
<sequence length="396" mass="45759">MHTMPHRFGMFVHWGIYALSEFHEQYRWKLSVPRKEYATLAERFNPVDFDPEEWVLMAKDAGMEYLCFTTKHHDGFCMWDTQYTDFKVTNTPYGRDVLKMLADACAKHGLALSLYYSIPDWNHPNAFNELSTHQILTEGDVADSALYREYIKHQMGELLTQYGKIYTLFWDIPPHISDPSINEYVRSLQPDILINDRGYDSGDFSTPERYVPDGYAFERYTEACSAVGLRSWGYRKNEDYYTPKFLCQSLDKILVMGGSYLLNVGPMPNGKVDEKSKSIIQKVGSWYNRVKESFENVECAPELFEDPCYLVTKRDQTVYLHFNRDATACGVSLKPYNQMPRSATVLNNGQKLAFDITTMPEDTDPVTFVLNPPSLHIYDIPADVITHEPIVIKLEL</sequence>
<dbReference type="EC" id="3.2.1.51" evidence="3"/>
<dbReference type="SUPFAM" id="SSF51445">
    <property type="entry name" value="(Trans)glycosidases"/>
    <property type="match status" value="1"/>
</dbReference>
<comment type="caution">
    <text evidence="9">The sequence shown here is derived from an EMBL/GenBank/DDBJ whole genome shotgun (WGS) entry which is preliminary data.</text>
</comment>
<dbReference type="EMBL" id="JACRSQ010000016">
    <property type="protein sequence ID" value="MBC8544119.1"/>
    <property type="molecule type" value="Genomic_DNA"/>
</dbReference>
<comment type="similarity">
    <text evidence="2">Belongs to the glycosyl hydrolase 29 family.</text>
</comment>
<organism evidence="9 10">
    <name type="scientific">Bianquea renquensis</name>
    <dbReference type="NCBI Taxonomy" id="2763661"/>
    <lineage>
        <taxon>Bacteria</taxon>
        <taxon>Bacillati</taxon>
        <taxon>Bacillota</taxon>
        <taxon>Clostridia</taxon>
        <taxon>Eubacteriales</taxon>
        <taxon>Bianqueaceae</taxon>
        <taxon>Bianquea</taxon>
    </lineage>
</organism>
<dbReference type="SMART" id="SM00812">
    <property type="entry name" value="Alpha_L_fucos"/>
    <property type="match status" value="1"/>
</dbReference>
<evidence type="ECO:0000313" key="10">
    <source>
        <dbReference type="Proteomes" id="UP000657006"/>
    </source>
</evidence>
<name>A0A926DUU9_9FIRM</name>
<dbReference type="GO" id="GO:0016139">
    <property type="term" value="P:glycoside catabolic process"/>
    <property type="evidence" value="ECO:0007669"/>
    <property type="project" value="TreeGrafter"/>
</dbReference>
<dbReference type="GO" id="GO:0004560">
    <property type="term" value="F:alpha-L-fucosidase activity"/>
    <property type="evidence" value="ECO:0007669"/>
    <property type="project" value="InterPro"/>
</dbReference>
<reference evidence="9" key="1">
    <citation type="submission" date="2020-08" db="EMBL/GenBank/DDBJ databases">
        <title>Genome public.</title>
        <authorList>
            <person name="Liu C."/>
            <person name="Sun Q."/>
        </authorList>
    </citation>
    <scope>NUCLEOTIDE SEQUENCE</scope>
    <source>
        <strain evidence="9">NSJ-32</strain>
    </source>
</reference>
<evidence type="ECO:0000259" key="8">
    <source>
        <dbReference type="Pfam" id="PF01120"/>
    </source>
</evidence>
<evidence type="ECO:0000256" key="2">
    <source>
        <dbReference type="ARBA" id="ARBA00007951"/>
    </source>
</evidence>
<dbReference type="RefSeq" id="WP_177719068.1">
    <property type="nucleotide sequence ID" value="NZ_JACRSQ010000016.1"/>
</dbReference>
<accession>A0A926DUU9</accession>
<dbReference type="InterPro" id="IPR057739">
    <property type="entry name" value="Glyco_hydro_29_N"/>
</dbReference>
<keyword evidence="6" id="KW-0326">Glycosidase</keyword>
<dbReference type="PIRSF" id="PIRSF001092">
    <property type="entry name" value="Alpha-L-fucosidase"/>
    <property type="match status" value="1"/>
</dbReference>
<evidence type="ECO:0000256" key="4">
    <source>
        <dbReference type="ARBA" id="ARBA00022729"/>
    </source>
</evidence>
<evidence type="ECO:0000256" key="6">
    <source>
        <dbReference type="ARBA" id="ARBA00023295"/>
    </source>
</evidence>
<proteinExistence type="inferred from homology"/>
<dbReference type="InterPro" id="IPR016286">
    <property type="entry name" value="FUC_metazoa-typ"/>
</dbReference>
<dbReference type="PANTHER" id="PTHR10030">
    <property type="entry name" value="ALPHA-L-FUCOSIDASE"/>
    <property type="match status" value="1"/>
</dbReference>
<evidence type="ECO:0000256" key="7">
    <source>
        <dbReference type="PIRSR" id="PIRSR001092-1"/>
    </source>
</evidence>
<feature type="site" description="May be important for catalysis" evidence="7">
    <location>
        <position position="224"/>
    </location>
</feature>
<dbReference type="PRINTS" id="PR00741">
    <property type="entry name" value="GLHYDRLASE29"/>
</dbReference>
<dbReference type="Gene3D" id="3.20.20.80">
    <property type="entry name" value="Glycosidases"/>
    <property type="match status" value="1"/>
</dbReference>
<dbReference type="GO" id="GO:0005764">
    <property type="term" value="C:lysosome"/>
    <property type="evidence" value="ECO:0007669"/>
    <property type="project" value="TreeGrafter"/>
</dbReference>
<dbReference type="Proteomes" id="UP000657006">
    <property type="component" value="Unassembled WGS sequence"/>
</dbReference>
<keyword evidence="4" id="KW-0732">Signal</keyword>
<keyword evidence="5" id="KW-0378">Hydrolase</keyword>
<feature type="domain" description="Glycoside hydrolase family 29 N-terminal" evidence="8">
    <location>
        <begin position="6"/>
        <end position="289"/>
    </location>
</feature>
<evidence type="ECO:0000256" key="5">
    <source>
        <dbReference type="ARBA" id="ARBA00022801"/>
    </source>
</evidence>
<evidence type="ECO:0000256" key="3">
    <source>
        <dbReference type="ARBA" id="ARBA00012662"/>
    </source>
</evidence>